<reference evidence="7 8" key="1">
    <citation type="submission" date="2015-11" db="EMBL/GenBank/DDBJ databases">
        <title>Evidence for parallel genomic evolution in an endosymbiosis of termite gut flagellates.</title>
        <authorList>
            <person name="Zheng H."/>
        </authorList>
    </citation>
    <scope>NUCLEOTIDE SEQUENCE [LARGE SCALE GENOMIC DNA]</scope>
    <source>
        <strain evidence="7 8">CET450</strain>
    </source>
</reference>
<dbReference type="EC" id="2.3.1.266" evidence="5"/>
<evidence type="ECO:0000256" key="5">
    <source>
        <dbReference type="RuleBase" id="RU363094"/>
    </source>
</evidence>
<dbReference type="SUPFAM" id="SSF55729">
    <property type="entry name" value="Acyl-CoA N-acyltransferases (Nat)"/>
    <property type="match status" value="1"/>
</dbReference>
<keyword evidence="8" id="KW-1185">Reference proteome</keyword>
<dbReference type="GO" id="GO:0008999">
    <property type="term" value="F:protein-N-terminal-alanine acetyltransferase activity"/>
    <property type="evidence" value="ECO:0007669"/>
    <property type="project" value="UniProtKB-EC"/>
</dbReference>
<dbReference type="Gene3D" id="3.40.630.30">
    <property type="match status" value="1"/>
</dbReference>
<dbReference type="PANTHER" id="PTHR43420">
    <property type="entry name" value="ACETYLTRANSFERASE"/>
    <property type="match status" value="1"/>
</dbReference>
<evidence type="ECO:0000256" key="3">
    <source>
        <dbReference type="ARBA" id="ARBA00022679"/>
    </source>
</evidence>
<name>A0A1E5II39_ENDTX</name>
<organism evidence="7 8">
    <name type="scientific">Endomicrobium trichonymphae</name>
    <dbReference type="NCBI Taxonomy" id="1408204"/>
    <lineage>
        <taxon>Bacteria</taxon>
        <taxon>Pseudomonadati</taxon>
        <taxon>Elusimicrobiota</taxon>
        <taxon>Endomicrobiia</taxon>
        <taxon>Endomicrobiales</taxon>
        <taxon>Endomicrobiaceae</taxon>
        <taxon>Candidatus Endomicrobiellum</taxon>
    </lineage>
</organism>
<evidence type="ECO:0000259" key="6">
    <source>
        <dbReference type="PROSITE" id="PS51186"/>
    </source>
</evidence>
<dbReference type="CDD" id="cd04301">
    <property type="entry name" value="NAT_SF"/>
    <property type="match status" value="1"/>
</dbReference>
<dbReference type="Proteomes" id="UP000095237">
    <property type="component" value="Unassembled WGS sequence"/>
</dbReference>
<proteinExistence type="inferred from homology"/>
<evidence type="ECO:0000256" key="4">
    <source>
        <dbReference type="ARBA" id="ARBA00023315"/>
    </source>
</evidence>
<gene>
    <name evidence="7" type="ORF">ATZ36_01445</name>
</gene>
<evidence type="ECO:0000256" key="2">
    <source>
        <dbReference type="ARBA" id="ARBA00022490"/>
    </source>
</evidence>
<dbReference type="InterPro" id="IPR006464">
    <property type="entry name" value="AcTrfase_RimI/Ard1"/>
</dbReference>
<dbReference type="AlphaFoldDB" id="A0A1E5II39"/>
<comment type="catalytic activity">
    <reaction evidence="5">
        <text>N-terminal L-alanyl-[ribosomal protein bS18] + acetyl-CoA = N-terminal N(alpha)-acetyl-L-alanyl-[ribosomal protein bS18] + CoA + H(+)</text>
        <dbReference type="Rhea" id="RHEA:43756"/>
        <dbReference type="Rhea" id="RHEA-COMP:10676"/>
        <dbReference type="Rhea" id="RHEA-COMP:10677"/>
        <dbReference type="ChEBI" id="CHEBI:15378"/>
        <dbReference type="ChEBI" id="CHEBI:57287"/>
        <dbReference type="ChEBI" id="CHEBI:57288"/>
        <dbReference type="ChEBI" id="CHEBI:64718"/>
        <dbReference type="ChEBI" id="CHEBI:83683"/>
        <dbReference type="EC" id="2.3.1.266"/>
    </reaction>
</comment>
<dbReference type="NCBIfam" id="TIGR01575">
    <property type="entry name" value="rimI"/>
    <property type="match status" value="1"/>
</dbReference>
<sequence>MKIINFSKRFLDDIAEIEKQSFVNPWTKEMLLDSAKNAAVKFKVLIENKTVAGYYIISTSADETEVLDIAVDPKFRKRSFGQAMLADIKKESNNKKSRVIFLEVRQNNNAAINLYKSFGFKEIGVRKKYYKNEDALVLKLINHKESAL</sequence>
<keyword evidence="2 5" id="KW-0963">Cytoplasm</keyword>
<dbReference type="InterPro" id="IPR016181">
    <property type="entry name" value="Acyl_CoA_acyltransferase"/>
</dbReference>
<evidence type="ECO:0000313" key="8">
    <source>
        <dbReference type="Proteomes" id="UP000095237"/>
    </source>
</evidence>
<comment type="function">
    <text evidence="5">Acetylates the N-terminal alanine of ribosomal protein bS18.</text>
</comment>
<protein>
    <recommendedName>
        <fullName evidence="5">[Ribosomal protein bS18]-alanine N-acetyltransferase</fullName>
        <ecNumber evidence="5">2.3.1.266</ecNumber>
    </recommendedName>
</protein>
<comment type="subcellular location">
    <subcellularLocation>
        <location evidence="5">Cytoplasm</location>
    </subcellularLocation>
</comment>
<dbReference type="GO" id="GO:0005737">
    <property type="term" value="C:cytoplasm"/>
    <property type="evidence" value="ECO:0007669"/>
    <property type="project" value="UniProtKB-SubCell"/>
</dbReference>
<accession>A0A1E5II39</accession>
<evidence type="ECO:0000256" key="1">
    <source>
        <dbReference type="ARBA" id="ARBA00005395"/>
    </source>
</evidence>
<feature type="domain" description="N-acetyltransferase" evidence="6">
    <location>
        <begin position="1"/>
        <end position="143"/>
    </location>
</feature>
<dbReference type="EMBL" id="LNVX01000448">
    <property type="protein sequence ID" value="OEG70162.1"/>
    <property type="molecule type" value="Genomic_DNA"/>
</dbReference>
<keyword evidence="3" id="KW-0808">Transferase</keyword>
<dbReference type="InterPro" id="IPR050680">
    <property type="entry name" value="YpeA/RimI_acetyltransf"/>
</dbReference>
<keyword evidence="4" id="KW-0012">Acyltransferase</keyword>
<dbReference type="Pfam" id="PF00583">
    <property type="entry name" value="Acetyltransf_1"/>
    <property type="match status" value="1"/>
</dbReference>
<evidence type="ECO:0000313" key="7">
    <source>
        <dbReference type="EMBL" id="OEG70162.1"/>
    </source>
</evidence>
<dbReference type="PROSITE" id="PS51186">
    <property type="entry name" value="GNAT"/>
    <property type="match status" value="1"/>
</dbReference>
<dbReference type="InterPro" id="IPR000182">
    <property type="entry name" value="GNAT_dom"/>
</dbReference>
<comment type="similarity">
    <text evidence="1 5">Belongs to the acetyltransferase family. RimI subfamily.</text>
</comment>
<comment type="caution">
    <text evidence="7">The sequence shown here is derived from an EMBL/GenBank/DDBJ whole genome shotgun (WGS) entry which is preliminary data.</text>
</comment>
<dbReference type="PANTHER" id="PTHR43420:SF12">
    <property type="entry name" value="N-ACETYLTRANSFERASE DOMAIN-CONTAINING PROTEIN"/>
    <property type="match status" value="1"/>
</dbReference>